<evidence type="ECO:0000313" key="1">
    <source>
        <dbReference type="EMBL" id="EMF10645.1"/>
    </source>
</evidence>
<dbReference type="EMBL" id="KB456267">
    <property type="protein sequence ID" value="EMF10645.1"/>
    <property type="molecule type" value="Genomic_DNA"/>
</dbReference>
<sequence length="131" mass="14526">MILHDSAQRLTATDDHCTERLTDSHRVKQRKLAMAPVMDTYMSGVSGGTYTYGQIMLCFLGVGCEHSQSVSMEDCRPVNWPAGGQHQLRAIVAMIGDDDDGNGERQLHDICMLQSTVILLFLTARRAEAEQ</sequence>
<organism evidence="1 2">
    <name type="scientific">Sphaerulina musiva (strain SO2202)</name>
    <name type="common">Poplar stem canker fungus</name>
    <name type="synonym">Septoria musiva</name>
    <dbReference type="NCBI Taxonomy" id="692275"/>
    <lineage>
        <taxon>Eukaryota</taxon>
        <taxon>Fungi</taxon>
        <taxon>Dikarya</taxon>
        <taxon>Ascomycota</taxon>
        <taxon>Pezizomycotina</taxon>
        <taxon>Dothideomycetes</taxon>
        <taxon>Dothideomycetidae</taxon>
        <taxon>Mycosphaerellales</taxon>
        <taxon>Mycosphaerellaceae</taxon>
        <taxon>Sphaerulina</taxon>
    </lineage>
</organism>
<dbReference type="RefSeq" id="XP_016758766.1">
    <property type="nucleotide sequence ID" value="XM_016900816.1"/>
</dbReference>
<accession>N1QE77</accession>
<dbReference type="AlphaFoldDB" id="N1QE77"/>
<name>N1QE77_SPHMS</name>
<evidence type="ECO:0000313" key="2">
    <source>
        <dbReference type="Proteomes" id="UP000016931"/>
    </source>
</evidence>
<keyword evidence="2" id="KW-1185">Reference proteome</keyword>
<dbReference type="Proteomes" id="UP000016931">
    <property type="component" value="Unassembled WGS sequence"/>
</dbReference>
<proteinExistence type="predicted"/>
<protein>
    <submittedName>
        <fullName evidence="1">Uncharacterized protein</fullName>
    </submittedName>
</protein>
<gene>
    <name evidence="1" type="ORF">SEPMUDRAFT_109924</name>
</gene>
<dbReference type="HOGENOM" id="CLU_1928923_0_0_1"/>
<dbReference type="GeneID" id="27897953"/>
<reference evidence="1 2" key="1">
    <citation type="journal article" date="2012" name="PLoS Pathog.">
        <title>Diverse lifestyles and strategies of plant pathogenesis encoded in the genomes of eighteen Dothideomycetes fungi.</title>
        <authorList>
            <person name="Ohm R.A."/>
            <person name="Feau N."/>
            <person name="Henrissat B."/>
            <person name="Schoch C.L."/>
            <person name="Horwitz B.A."/>
            <person name="Barry K.W."/>
            <person name="Condon B.J."/>
            <person name="Copeland A.C."/>
            <person name="Dhillon B."/>
            <person name="Glaser F."/>
            <person name="Hesse C.N."/>
            <person name="Kosti I."/>
            <person name="LaButti K."/>
            <person name="Lindquist E.A."/>
            <person name="Lucas S."/>
            <person name="Salamov A.A."/>
            <person name="Bradshaw R.E."/>
            <person name="Ciuffetti L."/>
            <person name="Hamelin R.C."/>
            <person name="Kema G.H.J."/>
            <person name="Lawrence C."/>
            <person name="Scott J.A."/>
            <person name="Spatafora J.W."/>
            <person name="Turgeon B.G."/>
            <person name="de Wit P.J.G.M."/>
            <person name="Zhong S."/>
            <person name="Goodwin S.B."/>
            <person name="Grigoriev I.V."/>
        </authorList>
    </citation>
    <scope>NUCLEOTIDE SEQUENCE [LARGE SCALE GENOMIC DNA]</scope>
    <source>
        <strain evidence="1 2">SO2202</strain>
    </source>
</reference>